<feature type="region of interest" description="Disordered" evidence="1">
    <location>
        <begin position="83"/>
        <end position="113"/>
    </location>
</feature>
<evidence type="ECO:0000313" key="3">
    <source>
        <dbReference type="Proteomes" id="UP000625711"/>
    </source>
</evidence>
<accession>A0A834MN88</accession>
<gene>
    <name evidence="2" type="ORF">GWI33_011428</name>
</gene>
<dbReference type="EMBL" id="JAACXV010000058">
    <property type="protein sequence ID" value="KAF7285299.1"/>
    <property type="molecule type" value="Genomic_DNA"/>
</dbReference>
<dbReference type="AlphaFoldDB" id="A0A834MN88"/>
<name>A0A834MN88_RHYFE</name>
<dbReference type="Proteomes" id="UP000625711">
    <property type="component" value="Unassembled WGS sequence"/>
</dbReference>
<organism evidence="2 3">
    <name type="scientific">Rhynchophorus ferrugineus</name>
    <name type="common">Red palm weevil</name>
    <name type="synonym">Curculio ferrugineus</name>
    <dbReference type="NCBI Taxonomy" id="354439"/>
    <lineage>
        <taxon>Eukaryota</taxon>
        <taxon>Metazoa</taxon>
        <taxon>Ecdysozoa</taxon>
        <taxon>Arthropoda</taxon>
        <taxon>Hexapoda</taxon>
        <taxon>Insecta</taxon>
        <taxon>Pterygota</taxon>
        <taxon>Neoptera</taxon>
        <taxon>Endopterygota</taxon>
        <taxon>Coleoptera</taxon>
        <taxon>Polyphaga</taxon>
        <taxon>Cucujiformia</taxon>
        <taxon>Curculionidae</taxon>
        <taxon>Dryophthorinae</taxon>
        <taxon>Rhynchophorus</taxon>
    </lineage>
</organism>
<keyword evidence="3" id="KW-1185">Reference proteome</keyword>
<reference evidence="2" key="1">
    <citation type="submission" date="2020-08" db="EMBL/GenBank/DDBJ databases">
        <title>Genome sequencing and assembly of the red palm weevil Rhynchophorus ferrugineus.</title>
        <authorList>
            <person name="Dias G.B."/>
            <person name="Bergman C.M."/>
            <person name="Manee M."/>
        </authorList>
    </citation>
    <scope>NUCLEOTIDE SEQUENCE</scope>
    <source>
        <strain evidence="2">AA-2017</strain>
        <tissue evidence="2">Whole larva</tissue>
    </source>
</reference>
<proteinExistence type="predicted"/>
<feature type="compositionally biased region" description="Basic and acidic residues" evidence="1">
    <location>
        <begin position="97"/>
        <end position="113"/>
    </location>
</feature>
<evidence type="ECO:0000313" key="2">
    <source>
        <dbReference type="EMBL" id="KAF7285299.1"/>
    </source>
</evidence>
<protein>
    <submittedName>
        <fullName evidence="2">Uncharacterized protein</fullName>
    </submittedName>
</protein>
<evidence type="ECO:0000256" key="1">
    <source>
        <dbReference type="SAM" id="MobiDB-lite"/>
    </source>
</evidence>
<comment type="caution">
    <text evidence="2">The sequence shown here is derived from an EMBL/GenBank/DDBJ whole genome shotgun (WGS) entry which is preliminary data.</text>
</comment>
<sequence>MTVGREGGGSPSFGREARGRLLLSPILMDRRLVAIYESGLKTKIIVRVIGQRTIDWPSGPEQSGINPRIPGTFFDCYWTPIGRRGDRQLAPRGGRGCQRDEWKENETRERQDG</sequence>